<evidence type="ECO:0000313" key="2">
    <source>
        <dbReference type="EMBL" id="TCL33270.1"/>
    </source>
</evidence>
<organism evidence="2 3">
    <name type="scientific">Anaerospora hongkongensis</name>
    <dbReference type="NCBI Taxonomy" id="244830"/>
    <lineage>
        <taxon>Bacteria</taxon>
        <taxon>Bacillati</taxon>
        <taxon>Bacillota</taxon>
        <taxon>Negativicutes</taxon>
        <taxon>Selenomonadales</taxon>
        <taxon>Sporomusaceae</taxon>
        <taxon>Anaerospora</taxon>
    </lineage>
</organism>
<accession>A0A4R1PPC3</accession>
<evidence type="ECO:0000259" key="1">
    <source>
        <dbReference type="Pfam" id="PF12673"/>
    </source>
</evidence>
<comment type="caution">
    <text evidence="2">The sequence shown here is derived from an EMBL/GenBank/DDBJ whole genome shotgun (WGS) entry which is preliminary data.</text>
</comment>
<name>A0A4R1PPC3_9FIRM</name>
<dbReference type="Proteomes" id="UP000295063">
    <property type="component" value="Unassembled WGS sequence"/>
</dbReference>
<feature type="domain" description="SipL SPOCS" evidence="1">
    <location>
        <begin position="54"/>
        <end position="136"/>
    </location>
</feature>
<dbReference type="InterPro" id="IPR024300">
    <property type="entry name" value="SipL_SPOCS_dom"/>
</dbReference>
<dbReference type="OrthoDB" id="2081488at2"/>
<evidence type="ECO:0000313" key="3">
    <source>
        <dbReference type="Proteomes" id="UP000295063"/>
    </source>
</evidence>
<proteinExistence type="predicted"/>
<dbReference type="EMBL" id="SLUI01000018">
    <property type="protein sequence ID" value="TCL33270.1"/>
    <property type="molecule type" value="Genomic_DNA"/>
</dbReference>
<gene>
    <name evidence="2" type="ORF">EV210_11843</name>
</gene>
<reference evidence="2 3" key="1">
    <citation type="submission" date="2019-03" db="EMBL/GenBank/DDBJ databases">
        <title>Genomic Encyclopedia of Type Strains, Phase IV (KMG-IV): sequencing the most valuable type-strain genomes for metagenomic binning, comparative biology and taxonomic classification.</title>
        <authorList>
            <person name="Goeker M."/>
        </authorList>
    </citation>
    <scope>NUCLEOTIDE SEQUENCE [LARGE SCALE GENOMIC DNA]</scope>
    <source>
        <strain evidence="2 3">DSM 15969</strain>
    </source>
</reference>
<dbReference type="Pfam" id="PF12673">
    <property type="entry name" value="SipL"/>
    <property type="match status" value="1"/>
</dbReference>
<sequence length="224" mass="25744">MDDKDMRPIKTLPDCTLGASTGPQTIVVRQVVAEKEKQKSLDIHVVVPDSKPAIEQIVDVFIKDVEINSVDVITDKVIVRGEFEIKAIYVACLPDRPVHAMEVKHYKWTVDIDMPGARRGMDAEATVDIEYVDYDFDEHHHHHHHHRAKKYTNYDNSDNFCDDDDDCHHHHHDHDCDENCDDEDDDRNRCREFDVSVVLRVNAKVMADREVLINSGTLPTKPKG</sequence>
<protein>
    <submittedName>
        <fullName evidence="2">Uncharacterized protein DUF3794</fullName>
    </submittedName>
</protein>
<dbReference type="RefSeq" id="WP_132083142.1">
    <property type="nucleotide sequence ID" value="NZ_DAIMLW010000152.1"/>
</dbReference>
<keyword evidence="3" id="KW-1185">Reference proteome</keyword>
<dbReference type="AlphaFoldDB" id="A0A4R1PPC3"/>